<evidence type="ECO:0000256" key="1">
    <source>
        <dbReference type="ARBA" id="ARBA00009580"/>
    </source>
</evidence>
<feature type="domain" description="Tyrosine specific protein phosphatases" evidence="2">
    <location>
        <begin position="123"/>
        <end position="158"/>
    </location>
</feature>
<accession>A0A7W5ZZ31</accession>
<dbReference type="InterPro" id="IPR000387">
    <property type="entry name" value="Tyr_Pase_dom"/>
</dbReference>
<evidence type="ECO:0000259" key="2">
    <source>
        <dbReference type="PROSITE" id="PS50056"/>
    </source>
</evidence>
<dbReference type="EC" id="3.1.3.48" evidence="3"/>
<dbReference type="Pfam" id="PF13350">
    <property type="entry name" value="Y_phosphatase3"/>
    <property type="match status" value="1"/>
</dbReference>
<comment type="similarity">
    <text evidence="1">Belongs to the protein-tyrosine phosphatase family.</text>
</comment>
<dbReference type="Proteomes" id="UP000562395">
    <property type="component" value="Unassembled WGS sequence"/>
</dbReference>
<dbReference type="SUPFAM" id="SSF52799">
    <property type="entry name" value="(Phosphotyrosine protein) phosphatases II"/>
    <property type="match status" value="1"/>
</dbReference>
<gene>
    <name evidence="3" type="ORF">GGQ88_003464</name>
</gene>
<reference evidence="3 4" key="1">
    <citation type="submission" date="2020-08" db="EMBL/GenBank/DDBJ databases">
        <title>Genomic Encyclopedia of Type Strains, Phase IV (KMG-IV): sequencing the most valuable type-strain genomes for metagenomic binning, comparative biology and taxonomic classification.</title>
        <authorList>
            <person name="Goeker M."/>
        </authorList>
    </citation>
    <scope>NUCLEOTIDE SEQUENCE [LARGE SCALE GENOMIC DNA]</scope>
    <source>
        <strain evidence="3 4">DSM 14552</strain>
    </source>
</reference>
<sequence>MDLERRHIRLAGSSNFRDIGGYPAADGMKIKWGRVYRSGSLWGLTAFDWEWVERQQIAVLCDLRSDAEREVAPTPWRAPTQPRQVGKVYDGAMLFERRKAQKAAGIGAIESDLYVQFAHILAPSFRGFFEALRDGDAPAVIHCTAGQDRTGLAIGLLLGVLGVDRAIIHADYLLSTDLRVPENELDRTKLTELADSNVLAAYYSTLIARHGPSIFQPKRLVDAEGNPLIEIAIAGIVNQWGSVSRYMEAELGMGPAQIAKLREQMLEPV</sequence>
<proteinExistence type="inferred from homology"/>
<dbReference type="InterPro" id="IPR026893">
    <property type="entry name" value="Tyr/Ser_Pase_IphP-type"/>
</dbReference>
<dbReference type="AlphaFoldDB" id="A0A7W5ZZ31"/>
<name>A0A7W5ZZ31_9SPHN</name>
<dbReference type="InterPro" id="IPR029021">
    <property type="entry name" value="Prot-tyrosine_phosphatase-like"/>
</dbReference>
<evidence type="ECO:0000313" key="3">
    <source>
        <dbReference type="EMBL" id="MBB3862166.1"/>
    </source>
</evidence>
<dbReference type="PROSITE" id="PS50056">
    <property type="entry name" value="TYR_PHOSPHATASE_2"/>
    <property type="match status" value="1"/>
</dbReference>
<keyword evidence="4" id="KW-1185">Reference proteome</keyword>
<dbReference type="PROSITE" id="PS00383">
    <property type="entry name" value="TYR_PHOSPHATASE_1"/>
    <property type="match status" value="1"/>
</dbReference>
<dbReference type="InterPro" id="IPR016130">
    <property type="entry name" value="Tyr_Pase_AS"/>
</dbReference>
<dbReference type="GO" id="GO:0004725">
    <property type="term" value="F:protein tyrosine phosphatase activity"/>
    <property type="evidence" value="ECO:0007669"/>
    <property type="project" value="UniProtKB-EC"/>
</dbReference>
<comment type="caution">
    <text evidence="3">The sequence shown here is derived from an EMBL/GenBank/DDBJ whole genome shotgun (WGS) entry which is preliminary data.</text>
</comment>
<organism evidence="3 4">
    <name type="scientific">Novosphingobium hassiacum</name>
    <dbReference type="NCBI Taxonomy" id="173676"/>
    <lineage>
        <taxon>Bacteria</taxon>
        <taxon>Pseudomonadati</taxon>
        <taxon>Pseudomonadota</taxon>
        <taxon>Alphaproteobacteria</taxon>
        <taxon>Sphingomonadales</taxon>
        <taxon>Sphingomonadaceae</taxon>
        <taxon>Novosphingobium</taxon>
    </lineage>
</organism>
<dbReference type="PANTHER" id="PTHR31126">
    <property type="entry name" value="TYROSINE-PROTEIN PHOSPHATASE"/>
    <property type="match status" value="1"/>
</dbReference>
<dbReference type="Gene3D" id="3.90.190.10">
    <property type="entry name" value="Protein tyrosine phosphatase superfamily"/>
    <property type="match status" value="1"/>
</dbReference>
<evidence type="ECO:0000313" key="4">
    <source>
        <dbReference type="Proteomes" id="UP000562395"/>
    </source>
</evidence>
<dbReference type="RefSeq" id="WP_183614656.1">
    <property type="nucleotide sequence ID" value="NZ_JACICY010000010.1"/>
</dbReference>
<dbReference type="PANTHER" id="PTHR31126:SF1">
    <property type="entry name" value="TYROSINE SPECIFIC PROTEIN PHOSPHATASES DOMAIN-CONTAINING PROTEIN"/>
    <property type="match status" value="1"/>
</dbReference>
<dbReference type="EMBL" id="JACICY010000010">
    <property type="protein sequence ID" value="MBB3862166.1"/>
    <property type="molecule type" value="Genomic_DNA"/>
</dbReference>
<keyword evidence="3" id="KW-0378">Hydrolase</keyword>
<protein>
    <submittedName>
        <fullName evidence="3">Protein-tyrosine phosphatase</fullName>
        <ecNumber evidence="3">3.1.3.48</ecNumber>
    </submittedName>
</protein>